<dbReference type="EMBL" id="BLAE01000003">
    <property type="protein sequence ID" value="GES06409.1"/>
    <property type="molecule type" value="Genomic_DNA"/>
</dbReference>
<feature type="compositionally biased region" description="Basic and acidic residues" evidence="1">
    <location>
        <begin position="42"/>
        <end position="71"/>
    </location>
</feature>
<accession>A0A5M3WDK0</accession>
<feature type="region of interest" description="Disordered" evidence="1">
    <location>
        <begin position="1"/>
        <end position="71"/>
    </location>
</feature>
<evidence type="ECO:0000256" key="1">
    <source>
        <dbReference type="SAM" id="MobiDB-lite"/>
    </source>
</evidence>
<dbReference type="AlphaFoldDB" id="A0A5M3WDK0"/>
<evidence type="ECO:0000313" key="2">
    <source>
        <dbReference type="EMBL" id="GES06409.1"/>
    </source>
</evidence>
<protein>
    <recommendedName>
        <fullName evidence="4">Xylulose 5-phosphate/Fructose 6-phosphate phosphoketolase C-terminal domain-containing protein</fullName>
    </recommendedName>
</protein>
<keyword evidence="3" id="KW-1185">Reference proteome</keyword>
<evidence type="ECO:0008006" key="4">
    <source>
        <dbReference type="Google" id="ProtNLM"/>
    </source>
</evidence>
<gene>
    <name evidence="2" type="ORF">Amac_000040</name>
</gene>
<proteinExistence type="predicted"/>
<reference evidence="2 3" key="1">
    <citation type="submission" date="2019-10" db="EMBL/GenBank/DDBJ databases">
        <title>Whole genome shotgun sequence of Acrocarpospora macrocephala NBRC 16266.</title>
        <authorList>
            <person name="Ichikawa N."/>
            <person name="Kimura A."/>
            <person name="Kitahashi Y."/>
            <person name="Komaki H."/>
            <person name="Oguchi A."/>
        </authorList>
    </citation>
    <scope>NUCLEOTIDE SEQUENCE [LARGE SCALE GENOMIC DNA]</scope>
    <source>
        <strain evidence="2 3">NBRC 16266</strain>
    </source>
</reference>
<organism evidence="2 3">
    <name type="scientific">Acrocarpospora macrocephala</name>
    <dbReference type="NCBI Taxonomy" id="150177"/>
    <lineage>
        <taxon>Bacteria</taxon>
        <taxon>Bacillati</taxon>
        <taxon>Actinomycetota</taxon>
        <taxon>Actinomycetes</taxon>
        <taxon>Streptosporangiales</taxon>
        <taxon>Streptosporangiaceae</taxon>
        <taxon>Acrocarpospora</taxon>
    </lineage>
</organism>
<sequence length="71" mass="8031">MFALIGHHEKLPGGVESPYGVLDHPPRRVSSLDGNAGQVRRQMTDHRLRARAHTGEHGEDPADIRDWSWPR</sequence>
<name>A0A5M3WDK0_9ACTN</name>
<comment type="caution">
    <text evidence="2">The sequence shown here is derived from an EMBL/GenBank/DDBJ whole genome shotgun (WGS) entry which is preliminary data.</text>
</comment>
<feature type="compositionally biased region" description="Basic and acidic residues" evidence="1">
    <location>
        <begin position="1"/>
        <end position="11"/>
    </location>
</feature>
<dbReference type="Proteomes" id="UP000331127">
    <property type="component" value="Unassembled WGS sequence"/>
</dbReference>
<evidence type="ECO:0000313" key="3">
    <source>
        <dbReference type="Proteomes" id="UP000331127"/>
    </source>
</evidence>